<dbReference type="KEGG" id="agv:OJF2_24880"/>
<dbReference type="EMBL" id="CP042997">
    <property type="protein sequence ID" value="QEH33955.1"/>
    <property type="molecule type" value="Genomic_DNA"/>
</dbReference>
<protein>
    <submittedName>
        <fullName evidence="1">Uncharacterized protein</fullName>
    </submittedName>
</protein>
<gene>
    <name evidence="1" type="ORF">OJF2_24880</name>
</gene>
<name>A0A5B9W1S8_9BACT</name>
<reference evidence="1 2" key="1">
    <citation type="submission" date="2019-08" db="EMBL/GenBank/DDBJ databases">
        <title>Deep-cultivation of Planctomycetes and their phenomic and genomic characterization uncovers novel biology.</title>
        <authorList>
            <person name="Wiegand S."/>
            <person name="Jogler M."/>
            <person name="Boedeker C."/>
            <person name="Pinto D."/>
            <person name="Vollmers J."/>
            <person name="Rivas-Marin E."/>
            <person name="Kohn T."/>
            <person name="Peeters S.H."/>
            <person name="Heuer A."/>
            <person name="Rast P."/>
            <person name="Oberbeckmann S."/>
            <person name="Bunk B."/>
            <person name="Jeske O."/>
            <person name="Meyerdierks A."/>
            <person name="Storesund J.E."/>
            <person name="Kallscheuer N."/>
            <person name="Luecker S."/>
            <person name="Lage O.M."/>
            <person name="Pohl T."/>
            <person name="Merkel B.J."/>
            <person name="Hornburger P."/>
            <person name="Mueller R.-W."/>
            <person name="Bruemmer F."/>
            <person name="Labrenz M."/>
            <person name="Spormann A.M."/>
            <person name="Op den Camp H."/>
            <person name="Overmann J."/>
            <person name="Amann R."/>
            <person name="Jetten M.S.M."/>
            <person name="Mascher T."/>
            <person name="Medema M.H."/>
            <person name="Devos D.P."/>
            <person name="Kaster A.-K."/>
            <person name="Ovreas L."/>
            <person name="Rohde M."/>
            <person name="Galperin M.Y."/>
            <person name="Jogler C."/>
        </authorList>
    </citation>
    <scope>NUCLEOTIDE SEQUENCE [LARGE SCALE GENOMIC DNA]</scope>
    <source>
        <strain evidence="1 2">OJF2</strain>
    </source>
</reference>
<sequence length="527" mass="54008">MALVGKISIAMTASTEKFKSGLASAQRSLQSFEKSATGTGTLVAGAFTAAFGAASAIGFGKMIAAASDLNENMNKTQAIFGGASAKIIADSNKMAEAFGVSKSEFLDASGRLGGLFKGAGFSQGDAADLASQFVKLSADASSFFNLPFDQAFGKLRSGLSGESEPLKDLGILMNEDMVKAQALAMGLVKSGQELSNQAKVAARAAIIMKGLSDAQGDLAKTADGFANASREATGRVGNLAASIGETLLPIVGKGLGEINVAIEALNLAWQGNKAAALDWAAGTVGGAGQAAESMGWLQRTAGGVADAFQTIARDWKLAQASITEGVGEIIDRLSTLKPLISMAMGDFSRVFDGKNLGAFADPNAGRRLGGMGDPEMKRWADSFKATADAQRKEFEKMSLAPDASNAVNKAFDDARAKIDALRKDLARPAGVDFSKLGIAGGKEKADKAAKAPREGKAFSAAALAGSAEAASITLRSKFGDPSGKTQDQIAKNTNATASGVNKLAQAVQKLAANLSQPADLITLDAMV</sequence>
<evidence type="ECO:0000313" key="2">
    <source>
        <dbReference type="Proteomes" id="UP000324233"/>
    </source>
</evidence>
<dbReference type="AlphaFoldDB" id="A0A5B9W1S8"/>
<evidence type="ECO:0000313" key="1">
    <source>
        <dbReference type="EMBL" id="QEH33955.1"/>
    </source>
</evidence>
<dbReference type="Proteomes" id="UP000324233">
    <property type="component" value="Chromosome"/>
</dbReference>
<keyword evidence="2" id="KW-1185">Reference proteome</keyword>
<organism evidence="1 2">
    <name type="scientific">Aquisphaera giovannonii</name>
    <dbReference type="NCBI Taxonomy" id="406548"/>
    <lineage>
        <taxon>Bacteria</taxon>
        <taxon>Pseudomonadati</taxon>
        <taxon>Planctomycetota</taxon>
        <taxon>Planctomycetia</taxon>
        <taxon>Isosphaerales</taxon>
        <taxon>Isosphaeraceae</taxon>
        <taxon>Aquisphaera</taxon>
    </lineage>
</organism>
<proteinExistence type="predicted"/>
<accession>A0A5B9W1S8</accession>